<comment type="caution">
    <text evidence="2">The sequence shown here is derived from an EMBL/GenBank/DDBJ whole genome shotgun (WGS) entry which is preliminary data.</text>
</comment>
<sequence length="124" mass="12728">MKNILKRTASVAVAGALLLQFSSTVFAGTRVVIRNNGAHSRNRVRIQSTQDVDVTQTNRANITNTVVAVANTGDNLANGNTGGNTSITTGDASASATIVNVANANIAVVNTCCNGDTPCEPVVE</sequence>
<proteinExistence type="predicted"/>
<dbReference type="Proteomes" id="UP000179233">
    <property type="component" value="Unassembled WGS sequence"/>
</dbReference>
<evidence type="ECO:0008006" key="4">
    <source>
        <dbReference type="Google" id="ProtNLM"/>
    </source>
</evidence>
<evidence type="ECO:0000256" key="1">
    <source>
        <dbReference type="SAM" id="SignalP"/>
    </source>
</evidence>
<name>A0A1G1VT96_9BACT</name>
<feature type="chain" id="PRO_5009581053" description="DUF5666 domain-containing protein" evidence="1">
    <location>
        <begin position="28"/>
        <end position="124"/>
    </location>
</feature>
<protein>
    <recommendedName>
        <fullName evidence="4">DUF5666 domain-containing protein</fullName>
    </recommendedName>
</protein>
<reference evidence="2 3" key="1">
    <citation type="journal article" date="2016" name="Nat. Commun.">
        <title>Thousands of microbial genomes shed light on interconnected biogeochemical processes in an aquifer system.</title>
        <authorList>
            <person name="Anantharaman K."/>
            <person name="Brown C.T."/>
            <person name="Hug L.A."/>
            <person name="Sharon I."/>
            <person name="Castelle C.J."/>
            <person name="Probst A.J."/>
            <person name="Thomas B.C."/>
            <person name="Singh A."/>
            <person name="Wilkins M.J."/>
            <person name="Karaoz U."/>
            <person name="Brodie E.L."/>
            <person name="Williams K.H."/>
            <person name="Hubbard S.S."/>
            <person name="Banfield J.F."/>
        </authorList>
    </citation>
    <scope>NUCLEOTIDE SEQUENCE [LARGE SCALE GENOMIC DNA]</scope>
</reference>
<evidence type="ECO:0000313" key="2">
    <source>
        <dbReference type="EMBL" id="OGY18612.1"/>
    </source>
</evidence>
<feature type="signal peptide" evidence="1">
    <location>
        <begin position="1"/>
        <end position="27"/>
    </location>
</feature>
<organism evidence="2 3">
    <name type="scientific">Candidatus Chisholmbacteria bacterium RIFCSPHIGHO2_01_FULL_52_32</name>
    <dbReference type="NCBI Taxonomy" id="1797591"/>
    <lineage>
        <taxon>Bacteria</taxon>
        <taxon>Candidatus Chisholmiibacteriota</taxon>
    </lineage>
</organism>
<gene>
    <name evidence="2" type="ORF">A2786_03890</name>
</gene>
<dbReference type="AlphaFoldDB" id="A0A1G1VT96"/>
<evidence type="ECO:0000313" key="3">
    <source>
        <dbReference type="Proteomes" id="UP000179233"/>
    </source>
</evidence>
<keyword evidence="1" id="KW-0732">Signal</keyword>
<dbReference type="EMBL" id="MHCJ01000003">
    <property type="protein sequence ID" value="OGY18612.1"/>
    <property type="molecule type" value="Genomic_DNA"/>
</dbReference>
<accession>A0A1G1VT96</accession>